<protein>
    <recommendedName>
        <fullName evidence="2">Capsid protein</fullName>
    </recommendedName>
</protein>
<evidence type="ECO:0000313" key="1">
    <source>
        <dbReference type="EMBL" id="QJA80006.1"/>
    </source>
</evidence>
<sequence>MATHVTDIADLANLTLSSYDRNELVDIATTLRDFPASKKLMEKNRQIARGSDESGKNFIFNLIHTPDSNARNCGIYDVDSLDQSDGTVAATIPWRHMTTGCHFDTHELNVNAGNAQIVSFLKTKEMQMEMGWYALLEANFWGGPSSSSDDTTPFGLTLYWLDHSASAGFNGGNHTNFSGGPGGVSCDTYSRWQHYTAQFVTNSLADGVAKIRRALKETRWHGIPNKPMKDWSYTEHPRVIYTTLDNVDELENLAIGLDDKVGPDLGKYDGAVTIARTPIEEVPWLSDNRATSNPYIGVDWDVVGCVYPRGEWQVEHPYARHPRQRNVRQRFRDASRQFVVINRRRLFTVAKAAYTSS</sequence>
<dbReference type="EMBL" id="MT142402">
    <property type="protein sequence ID" value="QJA80006.1"/>
    <property type="molecule type" value="Genomic_DNA"/>
</dbReference>
<name>A0A6M3KDM7_9ZZZZ</name>
<organism evidence="1">
    <name type="scientific">viral metagenome</name>
    <dbReference type="NCBI Taxonomy" id="1070528"/>
    <lineage>
        <taxon>unclassified sequences</taxon>
        <taxon>metagenomes</taxon>
        <taxon>organismal metagenomes</taxon>
    </lineage>
</organism>
<dbReference type="AlphaFoldDB" id="A0A6M3KDM7"/>
<accession>A0A6M3KDM7</accession>
<proteinExistence type="predicted"/>
<reference evidence="1" key="1">
    <citation type="submission" date="2020-03" db="EMBL/GenBank/DDBJ databases">
        <title>The deep terrestrial virosphere.</title>
        <authorList>
            <person name="Holmfeldt K."/>
            <person name="Nilsson E."/>
            <person name="Simone D."/>
            <person name="Lopez-Fernandez M."/>
            <person name="Wu X."/>
            <person name="de Brujin I."/>
            <person name="Lundin D."/>
            <person name="Andersson A."/>
            <person name="Bertilsson S."/>
            <person name="Dopson M."/>
        </authorList>
    </citation>
    <scope>NUCLEOTIDE SEQUENCE</scope>
    <source>
        <strain evidence="1">MM415A00796</strain>
    </source>
</reference>
<gene>
    <name evidence="1" type="ORF">MM415A00796_0010</name>
</gene>
<evidence type="ECO:0008006" key="2">
    <source>
        <dbReference type="Google" id="ProtNLM"/>
    </source>
</evidence>